<dbReference type="InterPro" id="IPR036282">
    <property type="entry name" value="Glutathione-S-Trfase_C_sf"/>
</dbReference>
<protein>
    <submittedName>
        <fullName evidence="2">Glutathione S-transferase</fullName>
    </submittedName>
</protein>
<dbReference type="Proteomes" id="UP001526430">
    <property type="component" value="Unassembled WGS sequence"/>
</dbReference>
<keyword evidence="3" id="KW-1185">Reference proteome</keyword>
<dbReference type="SUPFAM" id="SSF52833">
    <property type="entry name" value="Thioredoxin-like"/>
    <property type="match status" value="1"/>
</dbReference>
<dbReference type="Gene3D" id="3.40.30.10">
    <property type="entry name" value="Glutaredoxin"/>
    <property type="match status" value="1"/>
</dbReference>
<comment type="caution">
    <text evidence="2">The sequence shown here is derived from an EMBL/GenBank/DDBJ whole genome shotgun (WGS) entry which is preliminary data.</text>
</comment>
<evidence type="ECO:0000259" key="1">
    <source>
        <dbReference type="PROSITE" id="PS50404"/>
    </source>
</evidence>
<gene>
    <name evidence="2" type="ORF">OF850_06960</name>
</gene>
<proteinExistence type="predicted"/>
<evidence type="ECO:0000313" key="3">
    <source>
        <dbReference type="Proteomes" id="UP001526430"/>
    </source>
</evidence>
<organism evidence="2 3">
    <name type="scientific">Sabulicella glaciei</name>
    <dbReference type="NCBI Taxonomy" id="2984948"/>
    <lineage>
        <taxon>Bacteria</taxon>
        <taxon>Pseudomonadati</taxon>
        <taxon>Pseudomonadota</taxon>
        <taxon>Alphaproteobacteria</taxon>
        <taxon>Acetobacterales</taxon>
        <taxon>Acetobacteraceae</taxon>
        <taxon>Sabulicella</taxon>
    </lineage>
</organism>
<dbReference type="CDD" id="cd00570">
    <property type="entry name" value="GST_N_family"/>
    <property type="match status" value="1"/>
</dbReference>
<dbReference type="Gene3D" id="1.20.1050.10">
    <property type="match status" value="1"/>
</dbReference>
<dbReference type="EMBL" id="JAPFQI010000003">
    <property type="protein sequence ID" value="MCW8085359.1"/>
    <property type="molecule type" value="Genomic_DNA"/>
</dbReference>
<dbReference type="InterPro" id="IPR036249">
    <property type="entry name" value="Thioredoxin-like_sf"/>
</dbReference>
<dbReference type="InterPro" id="IPR004045">
    <property type="entry name" value="Glutathione_S-Trfase_N"/>
</dbReference>
<dbReference type="PROSITE" id="PS50404">
    <property type="entry name" value="GST_NTER"/>
    <property type="match status" value="1"/>
</dbReference>
<evidence type="ECO:0000313" key="2">
    <source>
        <dbReference type="EMBL" id="MCW8085359.1"/>
    </source>
</evidence>
<name>A0ABT3NUW6_9PROT</name>
<sequence>MILFFSAGSPYAWIIRILARERGLGLEEREVPLRDPQSPLLPLHPAGRVPALLDGEALIAETPLILAHLGWLPADAAGRARLGRALSLLDGIAVWNRELRRPPELRSPAVLALEEGRAARILDALDPAEFDPASPEGTALLCTLGYGERRHRVWRWREGRGRLAAWFDDAARRPAFAETLPPLSGI</sequence>
<dbReference type="RefSeq" id="WP_301589249.1">
    <property type="nucleotide sequence ID" value="NZ_JAPFQI010000003.1"/>
</dbReference>
<feature type="domain" description="GST N-terminal" evidence="1">
    <location>
        <begin position="1"/>
        <end position="77"/>
    </location>
</feature>
<dbReference type="SUPFAM" id="SSF47616">
    <property type="entry name" value="GST C-terminal domain-like"/>
    <property type="match status" value="1"/>
</dbReference>
<reference evidence="2 3" key="1">
    <citation type="submission" date="2022-10" db="EMBL/GenBank/DDBJ databases">
        <title>Roseococcus glaciei nov., sp. nov., isolated from glacier.</title>
        <authorList>
            <person name="Liu Q."/>
            <person name="Xin Y.-H."/>
        </authorList>
    </citation>
    <scope>NUCLEOTIDE SEQUENCE [LARGE SCALE GENOMIC DNA]</scope>
    <source>
        <strain evidence="2 3">MDT2-1-1</strain>
    </source>
</reference>
<dbReference type="Pfam" id="PF13417">
    <property type="entry name" value="GST_N_3"/>
    <property type="match status" value="1"/>
</dbReference>
<accession>A0ABT3NUW6</accession>